<feature type="non-terminal residue" evidence="1">
    <location>
        <position position="1"/>
    </location>
</feature>
<dbReference type="SUPFAM" id="SSF69318">
    <property type="entry name" value="Integrin alpha N-terminal domain"/>
    <property type="match status" value="1"/>
</dbReference>
<dbReference type="STRING" id="703135.A0A2A9NA25"/>
<keyword evidence="2" id="KW-1185">Reference proteome</keyword>
<dbReference type="EMBL" id="KZ303389">
    <property type="protein sequence ID" value="PFH44550.1"/>
    <property type="molecule type" value="Genomic_DNA"/>
</dbReference>
<evidence type="ECO:0000313" key="2">
    <source>
        <dbReference type="Proteomes" id="UP000242287"/>
    </source>
</evidence>
<sequence>DSKTTSIDGRSTSSWAVSHAQDIFTNYITFSYTLTVGVCYLKEITYGGNLDGMSHTRKVSFDYGLRKDDVTRYSGDRKILLGQRMQAITTHLLPDKILSYELSYSESPLTKLSRLSSIEMKDANGYITYPLAFDWTGRKSKDIFDQPYSLGPITMSSDVKNPQVMLLDTNGNSSHDIIVTSKDTLTINGAPSDVFSLKVFPTTLDSHGFVKLAPLVQTDNITLPPSGEFLPLDVNGNGTSDLLHIARVGDSYPLTILLSKSNGYERLATHMFKPSTMGGIFRTGDFSNNRTSS</sequence>
<dbReference type="AlphaFoldDB" id="A0A2A9NA25"/>
<organism evidence="1 2">
    <name type="scientific">Amanita thiersii Skay4041</name>
    <dbReference type="NCBI Taxonomy" id="703135"/>
    <lineage>
        <taxon>Eukaryota</taxon>
        <taxon>Fungi</taxon>
        <taxon>Dikarya</taxon>
        <taxon>Basidiomycota</taxon>
        <taxon>Agaricomycotina</taxon>
        <taxon>Agaricomycetes</taxon>
        <taxon>Agaricomycetidae</taxon>
        <taxon>Agaricales</taxon>
        <taxon>Pluteineae</taxon>
        <taxon>Amanitaceae</taxon>
        <taxon>Amanita</taxon>
    </lineage>
</organism>
<dbReference type="Proteomes" id="UP000242287">
    <property type="component" value="Unassembled WGS sequence"/>
</dbReference>
<proteinExistence type="predicted"/>
<evidence type="ECO:0000313" key="1">
    <source>
        <dbReference type="EMBL" id="PFH44550.1"/>
    </source>
</evidence>
<dbReference type="InterPro" id="IPR028994">
    <property type="entry name" value="Integrin_alpha_N"/>
</dbReference>
<protein>
    <recommendedName>
        <fullName evidence="3">Insecticide toxin TcdB middle/N-terminal domain-containing protein</fullName>
    </recommendedName>
</protein>
<gene>
    <name evidence="1" type="ORF">AMATHDRAFT_51904</name>
</gene>
<evidence type="ECO:0008006" key="3">
    <source>
        <dbReference type="Google" id="ProtNLM"/>
    </source>
</evidence>
<reference evidence="1 2" key="1">
    <citation type="submission" date="2014-02" db="EMBL/GenBank/DDBJ databases">
        <title>Transposable element dynamics among asymbiotic and ectomycorrhizal Amanita fungi.</title>
        <authorList>
            <consortium name="DOE Joint Genome Institute"/>
            <person name="Hess J."/>
            <person name="Skrede I."/>
            <person name="Wolfe B."/>
            <person name="LaButti K."/>
            <person name="Ohm R.A."/>
            <person name="Grigoriev I.V."/>
            <person name="Pringle A."/>
        </authorList>
    </citation>
    <scope>NUCLEOTIDE SEQUENCE [LARGE SCALE GENOMIC DNA]</scope>
    <source>
        <strain evidence="1 2">SKay4041</strain>
    </source>
</reference>
<accession>A0A2A9NA25</accession>
<dbReference type="OrthoDB" id="3046214at2759"/>
<name>A0A2A9NA25_9AGAR</name>